<dbReference type="Proteomes" id="UP001165960">
    <property type="component" value="Unassembled WGS sequence"/>
</dbReference>
<protein>
    <submittedName>
        <fullName evidence="1">TFIIH/NER complex subunit</fullName>
    </submittedName>
</protein>
<name>A0ACC2U5T8_9FUNG</name>
<proteinExistence type="predicted"/>
<gene>
    <name evidence="1" type="primary">TFB3_2</name>
    <name evidence="1" type="ORF">DSO57_1007690</name>
</gene>
<evidence type="ECO:0000313" key="1">
    <source>
        <dbReference type="EMBL" id="KAJ9082095.1"/>
    </source>
</evidence>
<accession>A0ACC2U5T8</accession>
<dbReference type="EMBL" id="QTSX02001443">
    <property type="protein sequence ID" value="KAJ9082095.1"/>
    <property type="molecule type" value="Genomic_DNA"/>
</dbReference>
<sequence length="328" mass="37991">MTSITSSEKRNGQTPAISDMDDVCPICKGDRYLNPNMVILVGPCFHIMCDKCVDRLFSLDPAPCPTCRQTLRKVDFISQTFEDLEVEKEVRIRKKLARDYNLREDDFQTLKEYDAYLEDLEDITFNLANGLDIEETTAKIEEHKKVNAKVIKRNIERKAIEDRFYSQKEENERKVKIDKKDSYLQEINEEKKRKREQKEDLIEQLANSSQSAQEIVKKHQKLEQKAAIDSQRLQSRTNVSSQPGSLSFLRLQQLEEDQAEDHEYFNAVVPFFREAPTKSDLKPFYFDSVWMTDKKAEAMASAGGYMLRHAHSKAISSIHDGVLVPLPM</sequence>
<keyword evidence="2" id="KW-1185">Reference proteome</keyword>
<reference evidence="1" key="1">
    <citation type="submission" date="2022-04" db="EMBL/GenBank/DDBJ databases">
        <title>Genome of the entomopathogenic fungus Entomophthora muscae.</title>
        <authorList>
            <person name="Elya C."/>
            <person name="Lovett B.R."/>
            <person name="Lee E."/>
            <person name="Macias A.M."/>
            <person name="Hajek A.E."/>
            <person name="De Bivort B.L."/>
            <person name="Kasson M.T."/>
            <person name="De Fine Licht H.H."/>
            <person name="Stajich J.E."/>
        </authorList>
    </citation>
    <scope>NUCLEOTIDE SEQUENCE</scope>
    <source>
        <strain evidence="1">Berkeley</strain>
    </source>
</reference>
<comment type="caution">
    <text evidence="1">The sequence shown here is derived from an EMBL/GenBank/DDBJ whole genome shotgun (WGS) entry which is preliminary data.</text>
</comment>
<organism evidence="1 2">
    <name type="scientific">Entomophthora muscae</name>
    <dbReference type="NCBI Taxonomy" id="34485"/>
    <lineage>
        <taxon>Eukaryota</taxon>
        <taxon>Fungi</taxon>
        <taxon>Fungi incertae sedis</taxon>
        <taxon>Zoopagomycota</taxon>
        <taxon>Entomophthoromycotina</taxon>
        <taxon>Entomophthoromycetes</taxon>
        <taxon>Entomophthorales</taxon>
        <taxon>Entomophthoraceae</taxon>
        <taxon>Entomophthora</taxon>
    </lineage>
</organism>
<evidence type="ECO:0000313" key="2">
    <source>
        <dbReference type="Proteomes" id="UP001165960"/>
    </source>
</evidence>